<sequence>MSAVASELEPRLAPAPSREEMIHANVDPDTGLATDYLNHFNEVIMLLELIGDMPELVEDVLVWTPLSYRAHFERSSLSGRHVAVAAYDAADPRLRAAFDAAVTDLDRWLVGVQDELRAAPAEAVPLLAPGFASGARPLLAKADAIIHGDLGGA</sequence>
<protein>
    <submittedName>
        <fullName evidence="1">Uncharacterized protein</fullName>
    </submittedName>
</protein>
<proteinExistence type="predicted"/>
<gene>
    <name evidence="1" type="ORF">ACFQ4O_15690</name>
</gene>
<keyword evidence="2" id="KW-1185">Reference proteome</keyword>
<reference evidence="2" key="1">
    <citation type="journal article" date="2019" name="Int. J. Syst. Evol. Microbiol.">
        <title>The Global Catalogue of Microorganisms (GCM) 10K type strain sequencing project: providing services to taxonomists for standard genome sequencing and annotation.</title>
        <authorList>
            <consortium name="The Broad Institute Genomics Platform"/>
            <consortium name="The Broad Institute Genome Sequencing Center for Infectious Disease"/>
            <person name="Wu L."/>
            <person name="Ma J."/>
        </authorList>
    </citation>
    <scope>NUCLEOTIDE SEQUENCE [LARGE SCALE GENOMIC DNA]</scope>
    <source>
        <strain evidence="2">CCUG 61696</strain>
    </source>
</reference>
<dbReference type="EMBL" id="JBHTMX010000229">
    <property type="protein sequence ID" value="MFD1333442.1"/>
    <property type="molecule type" value="Genomic_DNA"/>
</dbReference>
<evidence type="ECO:0000313" key="2">
    <source>
        <dbReference type="Proteomes" id="UP001597171"/>
    </source>
</evidence>
<dbReference type="Proteomes" id="UP001597171">
    <property type="component" value="Unassembled WGS sequence"/>
</dbReference>
<comment type="caution">
    <text evidence="1">The sequence shown here is derived from an EMBL/GenBank/DDBJ whole genome shotgun (WGS) entry which is preliminary data.</text>
</comment>
<evidence type="ECO:0000313" key="1">
    <source>
        <dbReference type="EMBL" id="MFD1333442.1"/>
    </source>
</evidence>
<organism evidence="1 2">
    <name type="scientific">Methylopila musalis</name>
    <dbReference type="NCBI Taxonomy" id="1134781"/>
    <lineage>
        <taxon>Bacteria</taxon>
        <taxon>Pseudomonadati</taxon>
        <taxon>Pseudomonadota</taxon>
        <taxon>Alphaproteobacteria</taxon>
        <taxon>Hyphomicrobiales</taxon>
        <taxon>Methylopilaceae</taxon>
        <taxon>Methylopila</taxon>
    </lineage>
</organism>
<dbReference type="RefSeq" id="WP_378776997.1">
    <property type="nucleotide sequence ID" value="NZ_JBHTMX010000229.1"/>
</dbReference>
<name>A0ABW3ZBQ6_9HYPH</name>
<accession>A0ABW3ZBQ6</accession>